<dbReference type="Pfam" id="PF13561">
    <property type="entry name" value="adh_short_C2"/>
    <property type="match status" value="1"/>
</dbReference>
<dbReference type="InterPro" id="IPR051122">
    <property type="entry name" value="SDR_DHRS6-like"/>
</dbReference>
<dbReference type="Gene3D" id="3.40.50.720">
    <property type="entry name" value="NAD(P)-binding Rossmann-like Domain"/>
    <property type="match status" value="1"/>
</dbReference>
<dbReference type="EC" id="1.1.1.385" evidence="3"/>
<dbReference type="PROSITE" id="PS00061">
    <property type="entry name" value="ADH_SHORT"/>
    <property type="match status" value="1"/>
</dbReference>
<organism evidence="3 4">
    <name type="scientific">Capillimicrobium parvum</name>
    <dbReference type="NCBI Taxonomy" id="2884022"/>
    <lineage>
        <taxon>Bacteria</taxon>
        <taxon>Bacillati</taxon>
        <taxon>Actinomycetota</taxon>
        <taxon>Thermoleophilia</taxon>
        <taxon>Solirubrobacterales</taxon>
        <taxon>Capillimicrobiaceae</taxon>
        <taxon>Capillimicrobium</taxon>
    </lineage>
</organism>
<evidence type="ECO:0000256" key="2">
    <source>
        <dbReference type="ARBA" id="ARBA00023002"/>
    </source>
</evidence>
<sequence length="247" mass="25288">MSASLRPRRVLVTGAASGIGASTAARFRAAGDRVAGVDRDAEALQMVELDVRATGDVSDEGSVRAAVDETARALGGLDVLVSAAGVAGRGNVADLDAAEWDRVFAINVRGLFLTAKHAIPHLRNAGGGSIINLASQLGLVAAPDAAAYCASKGAAIQLTRAMAIDHATDGITVNAICPGPTATPMLDAYFDGSDDPDAERADFEATMLTGRFVQPEEIAEAAFYLAHPAARSTTGAVLVVDAGYVIR</sequence>
<dbReference type="KEGG" id="sbae:DSM104329_01330"/>
<evidence type="ECO:0000256" key="1">
    <source>
        <dbReference type="ARBA" id="ARBA00006484"/>
    </source>
</evidence>
<dbReference type="SUPFAM" id="SSF51735">
    <property type="entry name" value="NAD(P)-binding Rossmann-fold domains"/>
    <property type="match status" value="1"/>
</dbReference>
<dbReference type="InterPro" id="IPR002347">
    <property type="entry name" value="SDR_fam"/>
</dbReference>
<dbReference type="PRINTS" id="PR00080">
    <property type="entry name" value="SDRFAMILY"/>
</dbReference>
<evidence type="ECO:0000313" key="4">
    <source>
        <dbReference type="Proteomes" id="UP001162834"/>
    </source>
</evidence>
<dbReference type="PRINTS" id="PR00081">
    <property type="entry name" value="GDHRDH"/>
</dbReference>
<keyword evidence="4" id="KW-1185">Reference proteome</keyword>
<evidence type="ECO:0000313" key="3">
    <source>
        <dbReference type="EMBL" id="UGS34946.1"/>
    </source>
</evidence>
<dbReference type="GO" id="GO:0016491">
    <property type="term" value="F:oxidoreductase activity"/>
    <property type="evidence" value="ECO:0007669"/>
    <property type="project" value="UniProtKB-KW"/>
</dbReference>
<comment type="similarity">
    <text evidence="1">Belongs to the short-chain dehydrogenases/reductases (SDR) family.</text>
</comment>
<keyword evidence="2 3" id="KW-0560">Oxidoreductase</keyword>
<dbReference type="InterPro" id="IPR036291">
    <property type="entry name" value="NAD(P)-bd_dom_sf"/>
</dbReference>
<protein>
    <submittedName>
        <fullName evidence="3">Dihydroanticapsin 7-dehydrogenase</fullName>
        <ecNumber evidence="3">1.1.1.385</ecNumber>
    </submittedName>
</protein>
<dbReference type="InterPro" id="IPR020904">
    <property type="entry name" value="Sc_DH/Rdtase_CS"/>
</dbReference>
<accession>A0A9E6XV25</accession>
<dbReference type="PANTHER" id="PTHR43477:SF1">
    <property type="entry name" value="DIHYDROANTICAPSIN 7-DEHYDROGENASE"/>
    <property type="match status" value="1"/>
</dbReference>
<dbReference type="FunFam" id="3.40.50.720:FF:000084">
    <property type="entry name" value="Short-chain dehydrogenase reductase"/>
    <property type="match status" value="1"/>
</dbReference>
<dbReference type="CDD" id="cd05233">
    <property type="entry name" value="SDR_c"/>
    <property type="match status" value="1"/>
</dbReference>
<gene>
    <name evidence="3" type="primary">bacC_4</name>
    <name evidence="3" type="ORF">DSM104329_01330</name>
</gene>
<dbReference type="AlphaFoldDB" id="A0A9E6XV25"/>
<proteinExistence type="inferred from homology"/>
<dbReference type="EMBL" id="CP087164">
    <property type="protein sequence ID" value="UGS34946.1"/>
    <property type="molecule type" value="Genomic_DNA"/>
</dbReference>
<dbReference type="Proteomes" id="UP001162834">
    <property type="component" value="Chromosome"/>
</dbReference>
<dbReference type="RefSeq" id="WP_259314612.1">
    <property type="nucleotide sequence ID" value="NZ_CP087164.1"/>
</dbReference>
<dbReference type="PANTHER" id="PTHR43477">
    <property type="entry name" value="DIHYDROANTICAPSIN 7-DEHYDROGENASE"/>
    <property type="match status" value="1"/>
</dbReference>
<name>A0A9E6XV25_9ACTN</name>
<reference evidence="3" key="1">
    <citation type="journal article" date="2022" name="Int. J. Syst. Evol. Microbiol.">
        <title>Pseudomonas aegrilactucae sp. nov. and Pseudomonas morbosilactucae sp. nov., pathogens causing bacterial rot of lettuce in Japan.</title>
        <authorList>
            <person name="Sawada H."/>
            <person name="Fujikawa T."/>
            <person name="Satou M."/>
        </authorList>
    </citation>
    <scope>NUCLEOTIDE SEQUENCE</scope>
    <source>
        <strain evidence="3">0166_1</strain>
    </source>
</reference>